<gene>
    <name evidence="3" type="ORF">KDA27_19740</name>
</gene>
<dbReference type="Proteomes" id="UP000739538">
    <property type="component" value="Unassembled WGS sequence"/>
</dbReference>
<evidence type="ECO:0000313" key="3">
    <source>
        <dbReference type="EMBL" id="MCA9758035.1"/>
    </source>
</evidence>
<evidence type="ECO:0000313" key="4">
    <source>
        <dbReference type="Proteomes" id="UP000739538"/>
    </source>
</evidence>
<sequence>MTGSQSDRGTHQPSGSPVSRQLSLRDRVVGALLLIGVVALLVYLRTPEEPSPLADLFLPSITALDESWLREAPSDSSWTVAIGAYESERYSRAAEQFDALAKGNDEPELAQLLLGSSYALAQRPNSATLAFRLAAGSSDARIAHEARWQLVLTLLREDEVDVARPELERVIRDEGPHAGEARAMVARIEASRGS</sequence>
<evidence type="ECO:0000256" key="1">
    <source>
        <dbReference type="SAM" id="MobiDB-lite"/>
    </source>
</evidence>
<feature type="transmembrane region" description="Helical" evidence="2">
    <location>
        <begin position="28"/>
        <end position="44"/>
    </location>
</feature>
<dbReference type="Gene3D" id="1.25.40.10">
    <property type="entry name" value="Tetratricopeptide repeat domain"/>
    <property type="match status" value="1"/>
</dbReference>
<feature type="region of interest" description="Disordered" evidence="1">
    <location>
        <begin position="1"/>
        <end position="20"/>
    </location>
</feature>
<name>A0A956NEQ8_UNCEI</name>
<organism evidence="3 4">
    <name type="scientific">Eiseniibacteriota bacterium</name>
    <dbReference type="NCBI Taxonomy" id="2212470"/>
    <lineage>
        <taxon>Bacteria</taxon>
        <taxon>Candidatus Eiseniibacteriota</taxon>
    </lineage>
</organism>
<evidence type="ECO:0008006" key="5">
    <source>
        <dbReference type="Google" id="ProtNLM"/>
    </source>
</evidence>
<dbReference type="EMBL" id="JAGQHS010000138">
    <property type="protein sequence ID" value="MCA9758035.1"/>
    <property type="molecule type" value="Genomic_DNA"/>
</dbReference>
<keyword evidence="2" id="KW-1133">Transmembrane helix</keyword>
<accession>A0A956NEQ8</accession>
<proteinExistence type="predicted"/>
<comment type="caution">
    <text evidence="3">The sequence shown here is derived from an EMBL/GenBank/DDBJ whole genome shotgun (WGS) entry which is preliminary data.</text>
</comment>
<protein>
    <recommendedName>
        <fullName evidence="5">Tetratricopeptide repeat protein</fullName>
    </recommendedName>
</protein>
<reference evidence="3" key="2">
    <citation type="journal article" date="2021" name="Microbiome">
        <title>Successional dynamics and alternative stable states in a saline activated sludge microbial community over 9 years.</title>
        <authorList>
            <person name="Wang Y."/>
            <person name="Ye J."/>
            <person name="Ju F."/>
            <person name="Liu L."/>
            <person name="Boyd J.A."/>
            <person name="Deng Y."/>
            <person name="Parks D.H."/>
            <person name="Jiang X."/>
            <person name="Yin X."/>
            <person name="Woodcroft B.J."/>
            <person name="Tyson G.W."/>
            <person name="Hugenholtz P."/>
            <person name="Polz M.F."/>
            <person name="Zhang T."/>
        </authorList>
    </citation>
    <scope>NUCLEOTIDE SEQUENCE</scope>
    <source>
        <strain evidence="3">HKST-UBA02</strain>
    </source>
</reference>
<keyword evidence="2" id="KW-0472">Membrane</keyword>
<reference evidence="3" key="1">
    <citation type="submission" date="2020-04" db="EMBL/GenBank/DDBJ databases">
        <authorList>
            <person name="Zhang T."/>
        </authorList>
    </citation>
    <scope>NUCLEOTIDE SEQUENCE</scope>
    <source>
        <strain evidence="3">HKST-UBA02</strain>
    </source>
</reference>
<evidence type="ECO:0000256" key="2">
    <source>
        <dbReference type="SAM" id="Phobius"/>
    </source>
</evidence>
<keyword evidence="2" id="KW-0812">Transmembrane</keyword>
<dbReference type="InterPro" id="IPR011990">
    <property type="entry name" value="TPR-like_helical_dom_sf"/>
</dbReference>
<dbReference type="AlphaFoldDB" id="A0A956NEQ8"/>